<sequence length="100" mass="11390">MKLPLKIQNVWYNVSTVDNPLAHHWESFATAFDIRSLQDLFNKAALEGPYPAQSVKHLSARTPCRRSLVRSPGSVGKRFEPTQAISLENICLPRFEVRLK</sequence>
<dbReference type="Proteomes" id="UP000053237">
    <property type="component" value="Unassembled WGS sequence"/>
</dbReference>
<keyword evidence="2" id="KW-1185">Reference proteome</keyword>
<gene>
    <name evidence="1" type="ORF">BN9_123460</name>
</gene>
<proteinExistence type="predicted"/>
<evidence type="ECO:0000313" key="2">
    <source>
        <dbReference type="Proteomes" id="UP000053237"/>
    </source>
</evidence>
<name>A0A024FVN8_9STRA</name>
<organism evidence="1 2">
    <name type="scientific">Albugo candida</name>
    <dbReference type="NCBI Taxonomy" id="65357"/>
    <lineage>
        <taxon>Eukaryota</taxon>
        <taxon>Sar</taxon>
        <taxon>Stramenopiles</taxon>
        <taxon>Oomycota</taxon>
        <taxon>Peronosporomycetes</taxon>
        <taxon>Albuginales</taxon>
        <taxon>Albuginaceae</taxon>
        <taxon>Albugo</taxon>
    </lineage>
</organism>
<evidence type="ECO:0000313" key="1">
    <source>
        <dbReference type="EMBL" id="CCI11086.1"/>
    </source>
</evidence>
<protein>
    <submittedName>
        <fullName evidence="1">Uncharacterized protein</fullName>
    </submittedName>
</protein>
<accession>A0A024FVN8</accession>
<dbReference type="AlphaFoldDB" id="A0A024FVN8"/>
<dbReference type="InParanoid" id="A0A024FVN8"/>
<comment type="caution">
    <text evidence="1">The sequence shown here is derived from an EMBL/GenBank/DDBJ whole genome shotgun (WGS) entry which is preliminary data.</text>
</comment>
<reference evidence="1 2" key="1">
    <citation type="submission" date="2012-05" db="EMBL/GenBank/DDBJ databases">
        <title>Recombination and specialization in a pathogen metapopulation.</title>
        <authorList>
            <person name="Gardiner A."/>
            <person name="Kemen E."/>
            <person name="Schultz-Larsen T."/>
            <person name="MacLean D."/>
            <person name="Van Oosterhout C."/>
            <person name="Jones J.D.G."/>
        </authorList>
    </citation>
    <scope>NUCLEOTIDE SEQUENCE [LARGE SCALE GENOMIC DNA]</scope>
    <source>
        <strain evidence="1 2">Ac Nc2</strain>
    </source>
</reference>
<dbReference type="EMBL" id="CAIX01000542">
    <property type="protein sequence ID" value="CCI11086.1"/>
    <property type="molecule type" value="Genomic_DNA"/>
</dbReference>